<feature type="domain" description="EF-hand" evidence="2">
    <location>
        <begin position="293"/>
        <end position="348"/>
    </location>
</feature>
<dbReference type="InterPro" id="IPR013662">
    <property type="entry name" value="RIH_assoc-dom"/>
</dbReference>
<dbReference type="GO" id="GO:0005219">
    <property type="term" value="F:ryanodine-sensitive calcium-release channel activity"/>
    <property type="evidence" value="ECO:0007669"/>
    <property type="project" value="TreeGrafter"/>
</dbReference>
<dbReference type="GO" id="GO:0034704">
    <property type="term" value="C:calcium channel complex"/>
    <property type="evidence" value="ECO:0007669"/>
    <property type="project" value="TreeGrafter"/>
</dbReference>
<dbReference type="GO" id="GO:0006941">
    <property type="term" value="P:striated muscle contraction"/>
    <property type="evidence" value="ECO:0007669"/>
    <property type="project" value="TreeGrafter"/>
</dbReference>
<dbReference type="OrthoDB" id="10048651at2759"/>
<comment type="caution">
    <text evidence="3">The sequence shown here is derived from an EMBL/GenBank/DDBJ whole genome shotgun (WGS) entry which is preliminary data.</text>
</comment>
<feature type="domain" description="RyR/IP3R Homology associated" evidence="1">
    <location>
        <begin position="93"/>
        <end position="209"/>
    </location>
</feature>
<dbReference type="Pfam" id="PF08454">
    <property type="entry name" value="RIH_assoc"/>
    <property type="match status" value="1"/>
</dbReference>
<proteinExistence type="predicted"/>
<protein>
    <submittedName>
        <fullName evidence="3">Uncharacterized protein</fullName>
    </submittedName>
</protein>
<dbReference type="EMBL" id="MUJZ01009242">
    <property type="protein sequence ID" value="OTF82276.1"/>
    <property type="molecule type" value="Genomic_DNA"/>
</dbReference>
<dbReference type="InterPro" id="IPR011992">
    <property type="entry name" value="EF-hand-dom_pair"/>
</dbReference>
<dbReference type="GO" id="GO:0005509">
    <property type="term" value="F:calcium ion binding"/>
    <property type="evidence" value="ECO:0007669"/>
    <property type="project" value="InterPro"/>
</dbReference>
<dbReference type="InterPro" id="IPR015925">
    <property type="entry name" value="Ryanodine_IP3_receptor"/>
</dbReference>
<dbReference type="GO" id="GO:0005790">
    <property type="term" value="C:smooth endoplasmic reticulum"/>
    <property type="evidence" value="ECO:0007669"/>
    <property type="project" value="TreeGrafter"/>
</dbReference>
<dbReference type="GO" id="GO:0033017">
    <property type="term" value="C:sarcoplasmic reticulum membrane"/>
    <property type="evidence" value="ECO:0007669"/>
    <property type="project" value="TreeGrafter"/>
</dbReference>
<dbReference type="PANTHER" id="PTHR46399:SF8">
    <property type="entry name" value="B30.2_SPRY DOMAIN-CONTAINING PROTEIN"/>
    <property type="match status" value="1"/>
</dbReference>
<dbReference type="Pfam" id="PF13499">
    <property type="entry name" value="EF-hand_7"/>
    <property type="match status" value="1"/>
</dbReference>
<dbReference type="Proteomes" id="UP000194236">
    <property type="component" value="Unassembled WGS sequence"/>
</dbReference>
<name>A0A1Y3BRS3_EURMA</name>
<accession>A0A1Y3BRS3</accession>
<dbReference type="SUPFAM" id="SSF47473">
    <property type="entry name" value="EF-hand"/>
    <property type="match status" value="1"/>
</dbReference>
<evidence type="ECO:0000259" key="1">
    <source>
        <dbReference type="Pfam" id="PF08454"/>
    </source>
</evidence>
<dbReference type="GO" id="GO:0042383">
    <property type="term" value="C:sarcolemma"/>
    <property type="evidence" value="ECO:0007669"/>
    <property type="project" value="TreeGrafter"/>
</dbReference>
<dbReference type="PANTHER" id="PTHR46399">
    <property type="entry name" value="B30.2/SPRY DOMAIN-CONTAINING PROTEIN"/>
    <property type="match status" value="1"/>
</dbReference>
<evidence type="ECO:0000313" key="4">
    <source>
        <dbReference type="Proteomes" id="UP000194236"/>
    </source>
</evidence>
<dbReference type="Gene3D" id="1.10.238.10">
    <property type="entry name" value="EF-hand"/>
    <property type="match status" value="1"/>
</dbReference>
<dbReference type="InterPro" id="IPR002048">
    <property type="entry name" value="EF_hand_dom"/>
</dbReference>
<sequence>MVLLYISACRGIPSSMSLKTLKLGISILKGGNVDIQMRMLKHLKEKKDVGFFISIAGLMNSCSVLDLDAFERTQKAEGLGVGSEGTTGEKNMHDAEFTCALFRFIQLLCEGHNLEFQNYLRTQAGNTTTVNVVIATVDYLLRLQESIMDFYWHYSSKEVIDQSGIENFGKAISVAKQVFSTLTESIQGPCTMNQQALAHSRLWDAVVGFMFLFAHMQKKLSQNSSQLELLLLLLDLQTEMVILMLSMLEGNVMNGTIGKQMVDTLVESAANVEMILKFFDIFLKLKDFTSSSSFQDYDKRNIGWIHAKDFRKALQQQKIYSDEDIAFLMSCCEPNHDGYLDYREFTERFHNPAKDIGFNLAVLLTNLSEHMTNDPRLQRFLETASSLLSYFENYLGRIEIMGKEYPHPGSEEKRASYLDPVRNVLAFVWLKICALFSYLKPSFLRKQWQSLIEKTWFELIYGSIKMLLKGTYLSIWSIYFVNKVVLKVILELMLGKYGLVEEEEEPMEKPPTIHYAAMVDMPRMALMSADDLINENDQRQTSIIDTQQSDEGIVEDMSKISLSLSPFLSNSCLFV</sequence>
<dbReference type="AlphaFoldDB" id="A0A1Y3BRS3"/>
<evidence type="ECO:0000313" key="3">
    <source>
        <dbReference type="EMBL" id="OTF82276.1"/>
    </source>
</evidence>
<reference evidence="3 4" key="1">
    <citation type="submission" date="2017-03" db="EMBL/GenBank/DDBJ databases">
        <title>Genome Survey of Euroglyphus maynei.</title>
        <authorList>
            <person name="Arlian L.G."/>
            <person name="Morgan M.S."/>
            <person name="Rider S.D."/>
        </authorList>
    </citation>
    <scope>NUCLEOTIDE SEQUENCE [LARGE SCALE GENOMIC DNA]</scope>
    <source>
        <strain evidence="3">Arlian Lab</strain>
        <tissue evidence="3">Whole body</tissue>
    </source>
</reference>
<evidence type="ECO:0000259" key="2">
    <source>
        <dbReference type="Pfam" id="PF13499"/>
    </source>
</evidence>
<dbReference type="GO" id="GO:0030018">
    <property type="term" value="C:Z disc"/>
    <property type="evidence" value="ECO:0007669"/>
    <property type="project" value="TreeGrafter"/>
</dbReference>
<keyword evidence="4" id="KW-1185">Reference proteome</keyword>
<dbReference type="GO" id="GO:0014808">
    <property type="term" value="P:release of sequestered calcium ion into cytosol by sarcoplasmic reticulum"/>
    <property type="evidence" value="ECO:0007669"/>
    <property type="project" value="TreeGrafter"/>
</dbReference>
<gene>
    <name evidence="3" type="ORF">BLA29_002156</name>
</gene>
<organism evidence="3 4">
    <name type="scientific">Euroglyphus maynei</name>
    <name type="common">Mayne's house dust mite</name>
    <dbReference type="NCBI Taxonomy" id="6958"/>
    <lineage>
        <taxon>Eukaryota</taxon>
        <taxon>Metazoa</taxon>
        <taxon>Ecdysozoa</taxon>
        <taxon>Arthropoda</taxon>
        <taxon>Chelicerata</taxon>
        <taxon>Arachnida</taxon>
        <taxon>Acari</taxon>
        <taxon>Acariformes</taxon>
        <taxon>Sarcoptiformes</taxon>
        <taxon>Astigmata</taxon>
        <taxon>Psoroptidia</taxon>
        <taxon>Analgoidea</taxon>
        <taxon>Pyroglyphidae</taxon>
        <taxon>Pyroglyphinae</taxon>
        <taxon>Euroglyphus</taxon>
    </lineage>
</organism>